<dbReference type="GO" id="GO:0030154">
    <property type="term" value="P:cell differentiation"/>
    <property type="evidence" value="ECO:0007669"/>
    <property type="project" value="UniProtKB-KW"/>
</dbReference>
<keyword evidence="5" id="KW-0524">Neurogenesis</keyword>
<dbReference type="Pfam" id="PF23260">
    <property type="entry name" value="TSP1_2"/>
    <property type="match status" value="1"/>
</dbReference>
<keyword evidence="4" id="KW-0221">Differentiation</keyword>
<dbReference type="EMBL" id="AFYH01146188">
    <property type="status" value="NOT_ANNOTATED_CDS"/>
    <property type="molecule type" value="Genomic_DNA"/>
</dbReference>
<dbReference type="EMBL" id="AFYH01146191">
    <property type="status" value="NOT_ANNOTATED_CDS"/>
    <property type="molecule type" value="Genomic_DNA"/>
</dbReference>
<dbReference type="EMBL" id="AFYH01146189">
    <property type="status" value="NOT_ANNOTATED_CDS"/>
    <property type="molecule type" value="Genomic_DNA"/>
</dbReference>
<evidence type="ECO:0000256" key="1">
    <source>
        <dbReference type="ARBA" id="ARBA00004167"/>
    </source>
</evidence>
<evidence type="ECO:0000256" key="4">
    <source>
        <dbReference type="ARBA" id="ARBA00022782"/>
    </source>
</evidence>
<dbReference type="Ensembl" id="ENSLACT00000014650.1">
    <property type="protein sequence ID" value="ENSLACP00000014550.1"/>
    <property type="gene ID" value="ENSLACG00000012805.1"/>
</dbReference>
<protein>
    <recommendedName>
        <fullName evidence="10">Sema5A/B-like TSP-1 type 1 domain-containing protein</fullName>
    </recommendedName>
</protein>
<dbReference type="InterPro" id="IPR057563">
    <property type="entry name" value="Sema5A/B-like_TSP-1"/>
</dbReference>
<reference evidence="11" key="3">
    <citation type="submission" date="2025-09" db="UniProtKB">
        <authorList>
            <consortium name="Ensembl"/>
        </authorList>
    </citation>
    <scope>IDENTIFICATION</scope>
</reference>
<dbReference type="EMBL" id="AFYH01146192">
    <property type="status" value="NOT_ANNOTATED_CDS"/>
    <property type="molecule type" value="Genomic_DNA"/>
</dbReference>
<dbReference type="AlphaFoldDB" id="H3AY29"/>
<dbReference type="PANTHER" id="PTHR22906:SF21">
    <property type="entry name" value="SEMA DOMAIN-CONTAINING PROTEIN"/>
    <property type="match status" value="1"/>
</dbReference>
<dbReference type="Pfam" id="PF00090">
    <property type="entry name" value="TSP_1"/>
    <property type="match status" value="5"/>
</dbReference>
<dbReference type="EMBL" id="AFYH01146196">
    <property type="status" value="NOT_ANNOTATED_CDS"/>
    <property type="molecule type" value="Genomic_DNA"/>
</dbReference>
<keyword evidence="6" id="KW-1133">Transmembrane helix</keyword>
<dbReference type="EMBL" id="AFYH01146193">
    <property type="status" value="NOT_ANNOTATED_CDS"/>
    <property type="molecule type" value="Genomic_DNA"/>
</dbReference>
<dbReference type="FunCoup" id="H3AY29">
    <property type="interactions" value="194"/>
</dbReference>
<comment type="subcellular location">
    <subcellularLocation>
        <location evidence="1">Membrane</location>
        <topology evidence="1">Single-pass membrane protein</topology>
    </subcellularLocation>
</comment>
<evidence type="ECO:0000256" key="8">
    <source>
        <dbReference type="ARBA" id="ARBA00023157"/>
    </source>
</evidence>
<dbReference type="FunFam" id="2.20.100.10:FF:000001">
    <property type="entry name" value="semaphorin-5A isoform X1"/>
    <property type="match status" value="3"/>
</dbReference>
<dbReference type="Proteomes" id="UP000008672">
    <property type="component" value="Unassembled WGS sequence"/>
</dbReference>
<name>H3AY29_LATCH</name>
<dbReference type="GO" id="GO:0007399">
    <property type="term" value="P:nervous system development"/>
    <property type="evidence" value="ECO:0007669"/>
    <property type="project" value="UniProtKB-KW"/>
</dbReference>
<dbReference type="EMBL" id="AFYH01146187">
    <property type="status" value="NOT_ANNOTATED_CDS"/>
    <property type="molecule type" value="Genomic_DNA"/>
</dbReference>
<dbReference type="HOGENOM" id="CLU_510531_0_0_1"/>
<proteinExistence type="predicted"/>
<dbReference type="GeneTree" id="ENSGT00940000156712"/>
<dbReference type="InParanoid" id="H3AY29"/>
<dbReference type="InterPro" id="IPR052065">
    <property type="entry name" value="Compl_asym_regulator"/>
</dbReference>
<dbReference type="FunFam" id="2.20.100.10:FF:000007">
    <property type="entry name" value="Thrombospondin 1"/>
    <property type="match status" value="1"/>
</dbReference>
<reference evidence="12" key="1">
    <citation type="submission" date="2011-08" db="EMBL/GenBank/DDBJ databases">
        <title>The draft genome of Latimeria chalumnae.</title>
        <authorList>
            <person name="Di Palma F."/>
            <person name="Alfoldi J."/>
            <person name="Johnson J."/>
            <person name="Berlin A."/>
            <person name="Gnerre S."/>
            <person name="Jaffe D."/>
            <person name="MacCallum I."/>
            <person name="Young S."/>
            <person name="Walker B.J."/>
            <person name="Lander E."/>
            <person name="Lindblad-Toh K."/>
        </authorList>
    </citation>
    <scope>NUCLEOTIDE SEQUENCE [LARGE SCALE GENOMIC DNA]</scope>
    <source>
        <strain evidence="12">Wild caught</strain>
    </source>
</reference>
<keyword evidence="9" id="KW-0325">Glycoprotein</keyword>
<evidence type="ECO:0000256" key="3">
    <source>
        <dbReference type="ARBA" id="ARBA00022737"/>
    </source>
</evidence>
<dbReference type="FunFam" id="2.20.100.10:FF:000021">
    <property type="entry name" value="semaphorin-5B isoform X1"/>
    <property type="match status" value="1"/>
</dbReference>
<dbReference type="InterPro" id="IPR000884">
    <property type="entry name" value="TSP1_rpt"/>
</dbReference>
<dbReference type="STRING" id="7897.ENSLACP00000014550"/>
<keyword evidence="7" id="KW-0472">Membrane</keyword>
<dbReference type="PRINTS" id="PR01705">
    <property type="entry name" value="TSP1REPEAT"/>
</dbReference>
<keyword evidence="12" id="KW-1185">Reference proteome</keyword>
<accession>H3AY29</accession>
<evidence type="ECO:0000256" key="9">
    <source>
        <dbReference type="ARBA" id="ARBA00023180"/>
    </source>
</evidence>
<reference evidence="11" key="2">
    <citation type="submission" date="2025-08" db="UniProtKB">
        <authorList>
            <consortium name="Ensembl"/>
        </authorList>
    </citation>
    <scope>IDENTIFICATION</scope>
</reference>
<dbReference type="PANTHER" id="PTHR22906">
    <property type="entry name" value="PROPERDIN"/>
    <property type="match status" value="1"/>
</dbReference>
<dbReference type="GO" id="GO:0016020">
    <property type="term" value="C:membrane"/>
    <property type="evidence" value="ECO:0007669"/>
    <property type="project" value="UniProtKB-SubCell"/>
</dbReference>
<evidence type="ECO:0000256" key="6">
    <source>
        <dbReference type="ARBA" id="ARBA00022989"/>
    </source>
</evidence>
<feature type="domain" description="Sema5A/B-like TSP-1 type 1" evidence="10">
    <location>
        <begin position="168"/>
        <end position="232"/>
    </location>
</feature>
<organism evidence="11 12">
    <name type="scientific">Latimeria chalumnae</name>
    <name type="common">Coelacanth</name>
    <dbReference type="NCBI Taxonomy" id="7897"/>
    <lineage>
        <taxon>Eukaryota</taxon>
        <taxon>Metazoa</taxon>
        <taxon>Chordata</taxon>
        <taxon>Craniata</taxon>
        <taxon>Vertebrata</taxon>
        <taxon>Euteleostomi</taxon>
        <taxon>Coelacanthiformes</taxon>
        <taxon>Coelacanthidae</taxon>
        <taxon>Latimeria</taxon>
    </lineage>
</organism>
<evidence type="ECO:0000259" key="10">
    <source>
        <dbReference type="Pfam" id="PF23260"/>
    </source>
</evidence>
<dbReference type="SMART" id="SM00209">
    <property type="entry name" value="TSP1"/>
    <property type="match status" value="6"/>
</dbReference>
<evidence type="ECO:0000313" key="11">
    <source>
        <dbReference type="Ensembl" id="ENSLACP00000014550.1"/>
    </source>
</evidence>
<sequence>KNLTADGGFGSWSLWQPCEHTDADNTGSCMCRSRLCDSPAPRCGGYACEGPTTEVANCSRNGAWTVWSSWAQCSTTCGIGFQVRQRSCSNPTPRYGGRVCVGQSREERFCNENNPCPLPMFWSSWGPWNKCSAECGGGIHSRQRNCENGNSCPGCAVEYKTCNSEPCPEVRRNTPWSPWMPINITQNGARQEQRFRYTCRAQLADPHNLQFGKKKTESRLCPSEGSSDCETDSLVGDLLSGKPFSRVVSGGWAAWGLWSSCSRDCETGFRNRKRMCTSPEPKNGGLPCVGPAMEYQNCNPQPCPVKGSWSCWSPWSQCSTTCGGGHYQRTRTCTNPAPSNGGDICIGLHTEEALCNTHPCEGGWSDWSEWSLCSEEGLQRRSRYCEIHNPALSQCIGNSTQYQTCLYNEIPVILPASSVDKDTNCGELQCTHLLYKGCSWGAKLVTAVLFVLRRHVLRQILRNNKFHALWIRRNHYYSIKTRPKKQKNPIKSQTLNKSNLIPDERTNFYHSPLQQTNVYATTYYPSTLNKYDYR</sequence>
<dbReference type="OMA" id="RATEWRR"/>
<dbReference type="PROSITE" id="PS50092">
    <property type="entry name" value="TSP1"/>
    <property type="match status" value="6"/>
</dbReference>
<keyword evidence="8" id="KW-1015">Disulfide bond</keyword>
<dbReference type="EMBL" id="AFYH01146195">
    <property type="status" value="NOT_ANNOTATED_CDS"/>
    <property type="molecule type" value="Genomic_DNA"/>
</dbReference>
<dbReference type="EMBL" id="AFYH01146194">
    <property type="status" value="NOT_ANNOTATED_CDS"/>
    <property type="molecule type" value="Genomic_DNA"/>
</dbReference>
<dbReference type="InterPro" id="IPR036383">
    <property type="entry name" value="TSP1_rpt_sf"/>
</dbReference>
<evidence type="ECO:0000256" key="7">
    <source>
        <dbReference type="ARBA" id="ARBA00023136"/>
    </source>
</evidence>
<dbReference type="SUPFAM" id="SSF82895">
    <property type="entry name" value="TSP-1 type 1 repeat"/>
    <property type="match status" value="6"/>
</dbReference>
<dbReference type="Gene3D" id="2.20.100.10">
    <property type="entry name" value="Thrombospondin type-1 (TSP1) repeat"/>
    <property type="match status" value="6"/>
</dbReference>
<dbReference type="eggNOG" id="KOG3611">
    <property type="taxonomic scope" value="Eukaryota"/>
</dbReference>
<keyword evidence="3" id="KW-0677">Repeat</keyword>
<dbReference type="Bgee" id="ENSLACG00000012805">
    <property type="expression patterns" value="Expressed in mesonephros and 1 other cell type or tissue"/>
</dbReference>
<evidence type="ECO:0000256" key="2">
    <source>
        <dbReference type="ARBA" id="ARBA00022692"/>
    </source>
</evidence>
<evidence type="ECO:0000256" key="5">
    <source>
        <dbReference type="ARBA" id="ARBA00022902"/>
    </source>
</evidence>
<dbReference type="EMBL" id="AFYH01146190">
    <property type="status" value="NOT_ANNOTATED_CDS"/>
    <property type="molecule type" value="Genomic_DNA"/>
</dbReference>
<evidence type="ECO:0000313" key="12">
    <source>
        <dbReference type="Proteomes" id="UP000008672"/>
    </source>
</evidence>
<keyword evidence="2" id="KW-0812">Transmembrane</keyword>